<dbReference type="OrthoDB" id="5499170at2"/>
<dbReference type="Pfam" id="PF00989">
    <property type="entry name" value="PAS"/>
    <property type="match status" value="1"/>
</dbReference>
<dbReference type="InterPro" id="IPR009057">
    <property type="entry name" value="Homeodomain-like_sf"/>
</dbReference>
<dbReference type="InterPro" id="IPR011785">
    <property type="entry name" value="Tscrpt_reg_PpsR-CrtJ"/>
</dbReference>
<protein>
    <submittedName>
        <fullName evidence="2">Transcriptional regulator PpsR</fullName>
    </submittedName>
</protein>
<dbReference type="PRINTS" id="PR01590">
    <property type="entry name" value="HTHFIS"/>
</dbReference>
<reference evidence="2 3" key="1">
    <citation type="submission" date="2018-04" db="EMBL/GenBank/DDBJ databases">
        <title>Genomic Encyclopedia of Archaeal and Bacterial Type Strains, Phase II (KMG-II): from individual species to whole genera.</title>
        <authorList>
            <person name="Goeker M."/>
        </authorList>
    </citation>
    <scope>NUCLEOTIDE SEQUENCE [LARGE SCALE GENOMIC DNA]</scope>
    <source>
        <strain evidence="2 3">DSM 25521</strain>
    </source>
</reference>
<evidence type="ECO:0000313" key="3">
    <source>
        <dbReference type="Proteomes" id="UP000241808"/>
    </source>
</evidence>
<accession>A0A2T4Z2L2</accession>
<dbReference type="GO" id="GO:0006355">
    <property type="term" value="P:regulation of DNA-templated transcription"/>
    <property type="evidence" value="ECO:0007669"/>
    <property type="project" value="InterPro"/>
</dbReference>
<dbReference type="AlphaFoldDB" id="A0A2T4Z2L2"/>
<dbReference type="SUPFAM" id="SSF55785">
    <property type="entry name" value="PYP-like sensor domain (PAS domain)"/>
    <property type="match status" value="2"/>
</dbReference>
<evidence type="ECO:0000259" key="1">
    <source>
        <dbReference type="SMART" id="SM00091"/>
    </source>
</evidence>
<dbReference type="Pfam" id="PF13188">
    <property type="entry name" value="PAS_8"/>
    <property type="match status" value="1"/>
</dbReference>
<sequence>MPTPGPTSSAKPDGAAAVEIAAAIADIVVVVDGEGIVRDLKASPGVAIARDAEAWRGKRWIETVAPDSRNKAASLLSEAGKGRTATPREINHSSKDPLATIPIRYSAIRGTKGDIVIAGRDLSALAEVQQQLVQAHQAMERDYARQRASETRYRALFQLTGEPILIADLASRKVTEANPAALRALASSSGRLAGRLLASLFEPAGAADLDGLMSRAAVGNGAVEARVVAAASGQSFDATASLIRSGGTTLVLVRLAPTDGRPIGADDTARVMGLIEKLPDGFVVTDLSGLILEANAAFLDLAQAASTEQVRGKSLGDWLGRMGIDFPSLTASLREHGTVRNFPTIVRGGFGITETVEVSAVLVEDGELPCYGFVLRSGPRASAPNGHAAAAIPRSVDQFIELVGRVSLKELVRETTDIIERLCIEAALEMTKDNRATAAELLGLSRQSLYLKMRRFGFMDEMPEAD</sequence>
<dbReference type="GO" id="GO:0043565">
    <property type="term" value="F:sequence-specific DNA binding"/>
    <property type="evidence" value="ECO:0007669"/>
    <property type="project" value="InterPro"/>
</dbReference>
<dbReference type="InterPro" id="IPR013767">
    <property type="entry name" value="PAS_fold"/>
</dbReference>
<dbReference type="InterPro" id="IPR035965">
    <property type="entry name" value="PAS-like_dom_sf"/>
</dbReference>
<keyword evidence="3" id="KW-1185">Reference proteome</keyword>
<dbReference type="InterPro" id="IPR002197">
    <property type="entry name" value="HTH_Fis"/>
</dbReference>
<feature type="domain" description="PAS" evidence="1">
    <location>
        <begin position="269"/>
        <end position="338"/>
    </location>
</feature>
<evidence type="ECO:0000313" key="2">
    <source>
        <dbReference type="EMBL" id="PTM54993.1"/>
    </source>
</evidence>
<dbReference type="InterPro" id="IPR000014">
    <property type="entry name" value="PAS"/>
</dbReference>
<gene>
    <name evidence="2" type="ORF">C8P69_105143</name>
</gene>
<proteinExistence type="predicted"/>
<name>A0A2T4Z2L2_9HYPH</name>
<dbReference type="RefSeq" id="WP_108177800.1">
    <property type="nucleotide sequence ID" value="NZ_PZZL01000005.1"/>
</dbReference>
<organism evidence="2 3">
    <name type="scientific">Phreatobacter oligotrophus</name>
    <dbReference type="NCBI Taxonomy" id="1122261"/>
    <lineage>
        <taxon>Bacteria</taxon>
        <taxon>Pseudomonadati</taxon>
        <taxon>Pseudomonadota</taxon>
        <taxon>Alphaproteobacteria</taxon>
        <taxon>Hyphomicrobiales</taxon>
        <taxon>Phreatobacteraceae</taxon>
        <taxon>Phreatobacter</taxon>
    </lineage>
</organism>
<feature type="domain" description="PAS" evidence="1">
    <location>
        <begin position="15"/>
        <end position="81"/>
    </location>
</feature>
<dbReference type="SMART" id="SM00091">
    <property type="entry name" value="PAS"/>
    <property type="match status" value="3"/>
</dbReference>
<dbReference type="SUPFAM" id="SSF46689">
    <property type="entry name" value="Homeodomain-like"/>
    <property type="match status" value="1"/>
</dbReference>
<comment type="caution">
    <text evidence="2">The sequence shown here is derived from an EMBL/GenBank/DDBJ whole genome shotgun (WGS) entry which is preliminary data.</text>
</comment>
<dbReference type="Proteomes" id="UP000241808">
    <property type="component" value="Unassembled WGS sequence"/>
</dbReference>
<dbReference type="Gene3D" id="1.10.10.60">
    <property type="entry name" value="Homeodomain-like"/>
    <property type="match status" value="1"/>
</dbReference>
<dbReference type="EMBL" id="PZZL01000005">
    <property type="protein sequence ID" value="PTM54993.1"/>
    <property type="molecule type" value="Genomic_DNA"/>
</dbReference>
<feature type="domain" description="PAS" evidence="1">
    <location>
        <begin position="151"/>
        <end position="218"/>
    </location>
</feature>
<dbReference type="NCBIfam" id="TIGR02040">
    <property type="entry name" value="PpsR-CrtJ"/>
    <property type="match status" value="1"/>
</dbReference>
<dbReference type="CDD" id="cd00130">
    <property type="entry name" value="PAS"/>
    <property type="match status" value="1"/>
</dbReference>
<dbReference type="Pfam" id="PF02954">
    <property type="entry name" value="HTH_8"/>
    <property type="match status" value="1"/>
</dbReference>
<dbReference type="Gene3D" id="3.30.450.20">
    <property type="entry name" value="PAS domain"/>
    <property type="match status" value="3"/>
</dbReference>